<evidence type="ECO:0000313" key="2">
    <source>
        <dbReference type="Proteomes" id="UP001060085"/>
    </source>
</evidence>
<accession>A0ACB9ZW19</accession>
<evidence type="ECO:0000313" key="1">
    <source>
        <dbReference type="EMBL" id="KAI5652842.1"/>
    </source>
</evidence>
<proteinExistence type="predicted"/>
<organism evidence="1 2">
    <name type="scientific">Catharanthus roseus</name>
    <name type="common">Madagascar periwinkle</name>
    <name type="synonym">Vinca rosea</name>
    <dbReference type="NCBI Taxonomy" id="4058"/>
    <lineage>
        <taxon>Eukaryota</taxon>
        <taxon>Viridiplantae</taxon>
        <taxon>Streptophyta</taxon>
        <taxon>Embryophyta</taxon>
        <taxon>Tracheophyta</taxon>
        <taxon>Spermatophyta</taxon>
        <taxon>Magnoliopsida</taxon>
        <taxon>eudicotyledons</taxon>
        <taxon>Gunneridae</taxon>
        <taxon>Pentapetalae</taxon>
        <taxon>asterids</taxon>
        <taxon>lamiids</taxon>
        <taxon>Gentianales</taxon>
        <taxon>Apocynaceae</taxon>
        <taxon>Rauvolfioideae</taxon>
        <taxon>Vinceae</taxon>
        <taxon>Catharanthinae</taxon>
        <taxon>Catharanthus</taxon>
    </lineage>
</organism>
<sequence>MELEELFYFNRNKGTTLESRSGTIKPTKAEFKGSLLSAKPTAIKAYSSQLKKYPLLVIPTYQVTKLGFTSMQPQMHREGTIRLMQYLACKHSNKEDSLSRMAPSQITRERTTPLTLE</sequence>
<dbReference type="EMBL" id="CM044707">
    <property type="protein sequence ID" value="KAI5652842.1"/>
    <property type="molecule type" value="Genomic_DNA"/>
</dbReference>
<protein>
    <submittedName>
        <fullName evidence="1">Uncharacterized protein</fullName>
    </submittedName>
</protein>
<comment type="caution">
    <text evidence="1">The sequence shown here is derived from an EMBL/GenBank/DDBJ whole genome shotgun (WGS) entry which is preliminary data.</text>
</comment>
<keyword evidence="2" id="KW-1185">Reference proteome</keyword>
<dbReference type="Proteomes" id="UP001060085">
    <property type="component" value="Linkage Group LG07"/>
</dbReference>
<gene>
    <name evidence="1" type="ORF">M9H77_30029</name>
</gene>
<reference evidence="2" key="1">
    <citation type="journal article" date="2023" name="Nat. Plants">
        <title>Single-cell RNA sequencing provides a high-resolution roadmap for understanding the multicellular compartmentation of specialized metabolism.</title>
        <authorList>
            <person name="Sun S."/>
            <person name="Shen X."/>
            <person name="Li Y."/>
            <person name="Li Y."/>
            <person name="Wang S."/>
            <person name="Li R."/>
            <person name="Zhang H."/>
            <person name="Shen G."/>
            <person name="Guo B."/>
            <person name="Wei J."/>
            <person name="Xu J."/>
            <person name="St-Pierre B."/>
            <person name="Chen S."/>
            <person name="Sun C."/>
        </authorList>
    </citation>
    <scope>NUCLEOTIDE SEQUENCE [LARGE SCALE GENOMIC DNA]</scope>
</reference>
<name>A0ACB9ZW19_CATRO</name>